<comment type="similarity">
    <text evidence="5 15">Belongs to the purine/pyrimidine phosphoribosyltransferase family.</text>
</comment>
<dbReference type="CDD" id="cd06223">
    <property type="entry name" value="PRTases_typeI"/>
    <property type="match status" value="1"/>
</dbReference>
<keyword evidence="12 15" id="KW-0460">Magnesium</keyword>
<dbReference type="AlphaFoldDB" id="A0A369LSU1"/>
<evidence type="ECO:0000256" key="1">
    <source>
        <dbReference type="ARBA" id="ARBA00001946"/>
    </source>
</evidence>
<comment type="cofactor">
    <cofactor evidence="1 15">
        <name>Mg(2+)</name>
        <dbReference type="ChEBI" id="CHEBI:18420"/>
    </cofactor>
</comment>
<dbReference type="GO" id="GO:0052657">
    <property type="term" value="F:guanine phosphoribosyltransferase activity"/>
    <property type="evidence" value="ECO:0007669"/>
    <property type="project" value="UniProtKB-ARBA"/>
</dbReference>
<dbReference type="GO" id="GO:0000287">
    <property type="term" value="F:magnesium ion binding"/>
    <property type="evidence" value="ECO:0007669"/>
    <property type="project" value="TreeGrafter"/>
</dbReference>
<evidence type="ECO:0000313" key="20">
    <source>
        <dbReference type="Proteomes" id="UP000271472"/>
    </source>
</evidence>
<evidence type="ECO:0000256" key="6">
    <source>
        <dbReference type="ARBA" id="ARBA00022490"/>
    </source>
</evidence>
<reference evidence="18" key="3">
    <citation type="journal article" date="2019" name="Microbiol. Resour. Announc.">
        <title>Draft Genome Sequences of Type Strains of Gordonibacter faecihominis, Paraeggerthella hongkongensis, Parvibacter caecicola,Slackia equolifaciens, Slackia faecicanis, and Slackia isoflavoniconvertens.</title>
        <authorList>
            <person name="Danylec N."/>
            <person name="Stoll D.A."/>
            <person name="Dotsch A."/>
            <person name="Huch M."/>
        </authorList>
    </citation>
    <scope>NUCLEOTIDE SEQUENCE</scope>
    <source>
        <strain evidence="18">DSM 22006</strain>
    </source>
</reference>
<dbReference type="UniPathway" id="UPA00591">
    <property type="reaction ID" value="UER00648"/>
</dbReference>
<evidence type="ECO:0000256" key="13">
    <source>
        <dbReference type="ARBA" id="ARBA00048811"/>
    </source>
</evidence>
<evidence type="ECO:0000256" key="7">
    <source>
        <dbReference type="ARBA" id="ARBA00022676"/>
    </source>
</evidence>
<dbReference type="EMBL" id="PPTO01000001">
    <property type="protein sequence ID" value="RDB61198.1"/>
    <property type="molecule type" value="Genomic_DNA"/>
</dbReference>
<comment type="pathway">
    <text evidence="3 15">Purine metabolism; IMP biosynthesis via salvage pathway; IMP from hypoxanthine: step 1/1.</text>
</comment>
<comment type="subcellular location">
    <subcellularLocation>
        <location evidence="2 15">Cytoplasm</location>
    </subcellularLocation>
</comment>
<comment type="pathway">
    <text evidence="4">Purine metabolism; GMP biosynthesis via salvage pathway; GMP from guanine: step 1/1.</text>
</comment>
<evidence type="ECO:0000313" key="19">
    <source>
        <dbReference type="Proteomes" id="UP000253975"/>
    </source>
</evidence>
<dbReference type="RefSeq" id="WP_114614741.1">
    <property type="nucleotide sequence ID" value="NZ_DBFAES010000072.1"/>
</dbReference>
<dbReference type="Pfam" id="PF00156">
    <property type="entry name" value="Pribosyltran"/>
    <property type="match status" value="1"/>
</dbReference>
<dbReference type="SUPFAM" id="SSF53271">
    <property type="entry name" value="PRTase-like"/>
    <property type="match status" value="1"/>
</dbReference>
<dbReference type="GO" id="GO:0005829">
    <property type="term" value="C:cytosol"/>
    <property type="evidence" value="ECO:0007669"/>
    <property type="project" value="TreeGrafter"/>
</dbReference>
<dbReference type="EC" id="2.4.2.8" evidence="15"/>
<dbReference type="GO" id="GO:0032264">
    <property type="term" value="P:IMP salvage"/>
    <property type="evidence" value="ECO:0007669"/>
    <property type="project" value="UniProtKB-UniPathway"/>
</dbReference>
<evidence type="ECO:0000313" key="18">
    <source>
        <dbReference type="EMBL" id="RNM35125.1"/>
    </source>
</evidence>
<evidence type="ECO:0000256" key="12">
    <source>
        <dbReference type="ARBA" id="ARBA00022842"/>
    </source>
</evidence>
<dbReference type="GO" id="GO:0004422">
    <property type="term" value="F:hypoxanthine phosphoribosyltransferase activity"/>
    <property type="evidence" value="ECO:0007669"/>
    <property type="project" value="InterPro"/>
</dbReference>
<evidence type="ECO:0000256" key="3">
    <source>
        <dbReference type="ARBA" id="ARBA00004669"/>
    </source>
</evidence>
<evidence type="ECO:0000256" key="8">
    <source>
        <dbReference type="ARBA" id="ARBA00022679"/>
    </source>
</evidence>
<dbReference type="GO" id="GO:0006166">
    <property type="term" value="P:purine ribonucleoside salvage"/>
    <property type="evidence" value="ECO:0007669"/>
    <property type="project" value="UniProtKB-KW"/>
</dbReference>
<dbReference type="Proteomes" id="UP000253975">
    <property type="component" value="Unassembled WGS sequence"/>
</dbReference>
<dbReference type="InterPro" id="IPR000836">
    <property type="entry name" value="PRTase_dom"/>
</dbReference>
<evidence type="ECO:0000256" key="14">
    <source>
        <dbReference type="ARBA" id="ARBA00049402"/>
    </source>
</evidence>
<dbReference type="EMBL" id="QIBZ01000007">
    <property type="protein sequence ID" value="RNM35125.1"/>
    <property type="molecule type" value="Genomic_DNA"/>
</dbReference>
<evidence type="ECO:0000256" key="5">
    <source>
        <dbReference type="ARBA" id="ARBA00008391"/>
    </source>
</evidence>
<gene>
    <name evidence="17" type="primary">hpt</name>
    <name evidence="17" type="ORF">C1881_01200</name>
    <name evidence="18" type="ORF">DMP05_05310</name>
</gene>
<evidence type="ECO:0000256" key="4">
    <source>
        <dbReference type="ARBA" id="ARBA00004676"/>
    </source>
</evidence>
<keyword evidence="20" id="KW-1185">Reference proteome</keyword>
<dbReference type="InterPro" id="IPR029057">
    <property type="entry name" value="PRTase-like"/>
</dbReference>
<keyword evidence="8 15" id="KW-0808">Transferase</keyword>
<feature type="domain" description="Phosphoribosyltransferase" evidence="16">
    <location>
        <begin position="55"/>
        <end position="184"/>
    </location>
</feature>
<reference evidence="20" key="2">
    <citation type="submission" date="2018-05" db="EMBL/GenBank/DDBJ databases">
        <title>Genome Sequencing of selected type strains of the family Eggerthellaceae.</title>
        <authorList>
            <person name="Danylec N."/>
            <person name="Stoll D.A."/>
            <person name="Doetsch A."/>
            <person name="Huch M."/>
        </authorList>
    </citation>
    <scope>NUCLEOTIDE SEQUENCE [LARGE SCALE GENOMIC DNA]</scope>
    <source>
        <strain evidence="20">DSM 22006</strain>
    </source>
</reference>
<evidence type="ECO:0000259" key="16">
    <source>
        <dbReference type="Pfam" id="PF00156"/>
    </source>
</evidence>
<reference evidence="17 19" key="1">
    <citation type="journal article" date="2018" name="Elife">
        <title>Discovery and characterization of a prevalent human gut bacterial enzyme sufficient for the inactivation of a family of plant toxins.</title>
        <authorList>
            <person name="Koppel N."/>
            <person name="Bisanz J.E."/>
            <person name="Pandelia M.E."/>
            <person name="Turnbaugh P.J."/>
            <person name="Balskus E.P."/>
        </authorList>
    </citation>
    <scope>NUCLEOTIDE SEQUENCE [LARGE SCALE GENOMIC DNA]</scope>
    <source>
        <strain evidence="17 19">OB21 GAM31</strain>
    </source>
</reference>
<dbReference type="GO" id="GO:0006178">
    <property type="term" value="P:guanine salvage"/>
    <property type="evidence" value="ECO:0007669"/>
    <property type="project" value="TreeGrafter"/>
</dbReference>
<dbReference type="InterPro" id="IPR050408">
    <property type="entry name" value="HGPRT"/>
</dbReference>
<dbReference type="OrthoDB" id="9802824at2"/>
<comment type="catalytic activity">
    <reaction evidence="14">
        <text>IMP + diphosphate = hypoxanthine + 5-phospho-alpha-D-ribose 1-diphosphate</text>
        <dbReference type="Rhea" id="RHEA:17973"/>
        <dbReference type="ChEBI" id="CHEBI:17368"/>
        <dbReference type="ChEBI" id="CHEBI:33019"/>
        <dbReference type="ChEBI" id="CHEBI:58017"/>
        <dbReference type="ChEBI" id="CHEBI:58053"/>
        <dbReference type="EC" id="2.4.2.8"/>
    </reaction>
    <physiologicalReaction direction="right-to-left" evidence="14">
        <dbReference type="Rhea" id="RHEA:17975"/>
    </physiologicalReaction>
</comment>
<keyword evidence="7 15" id="KW-0328">Glycosyltransferase</keyword>
<keyword evidence="6 15" id="KW-0963">Cytoplasm</keyword>
<keyword evidence="10 15" id="KW-0660">Purine salvage</keyword>
<dbReference type="NCBIfam" id="TIGR01203">
    <property type="entry name" value="HGPRTase"/>
    <property type="match status" value="1"/>
</dbReference>
<keyword evidence="11 15" id="KW-0547">Nucleotide-binding</keyword>
<dbReference type="GO" id="GO:0000166">
    <property type="term" value="F:nucleotide binding"/>
    <property type="evidence" value="ECO:0007669"/>
    <property type="project" value="UniProtKB-KW"/>
</dbReference>
<proteinExistence type="inferred from homology"/>
<dbReference type="FunFam" id="3.40.50.2020:FF:000006">
    <property type="entry name" value="Hypoxanthine phosphoribosyltransferase"/>
    <property type="match status" value="1"/>
</dbReference>
<keyword evidence="9 15" id="KW-0479">Metal-binding</keyword>
<dbReference type="PANTHER" id="PTHR43340">
    <property type="entry name" value="HYPOXANTHINE-GUANINE PHOSPHORIBOSYLTRANSFERASE"/>
    <property type="match status" value="1"/>
</dbReference>
<dbReference type="PANTHER" id="PTHR43340:SF1">
    <property type="entry name" value="HYPOXANTHINE PHOSPHORIBOSYLTRANSFERASE"/>
    <property type="match status" value="1"/>
</dbReference>
<evidence type="ECO:0000256" key="11">
    <source>
        <dbReference type="ARBA" id="ARBA00022741"/>
    </source>
</evidence>
<comment type="caution">
    <text evidence="17">The sequence shown here is derived from an EMBL/GenBank/DDBJ whole genome shotgun (WGS) entry which is preliminary data.</text>
</comment>
<accession>A0A369LSU1</accession>
<evidence type="ECO:0000256" key="2">
    <source>
        <dbReference type="ARBA" id="ARBA00004496"/>
    </source>
</evidence>
<evidence type="ECO:0000256" key="15">
    <source>
        <dbReference type="RuleBase" id="RU364099"/>
    </source>
</evidence>
<name>A0A369LSU1_9ACTN</name>
<evidence type="ECO:0000256" key="9">
    <source>
        <dbReference type="ARBA" id="ARBA00022723"/>
    </source>
</evidence>
<dbReference type="Proteomes" id="UP000271472">
    <property type="component" value="Unassembled WGS sequence"/>
</dbReference>
<evidence type="ECO:0000313" key="17">
    <source>
        <dbReference type="EMBL" id="RDB61198.1"/>
    </source>
</evidence>
<dbReference type="GO" id="GO:0032263">
    <property type="term" value="P:GMP salvage"/>
    <property type="evidence" value="ECO:0007669"/>
    <property type="project" value="TreeGrafter"/>
</dbReference>
<dbReference type="GeneID" id="98661550"/>
<dbReference type="Gene3D" id="3.40.50.2020">
    <property type="match status" value="1"/>
</dbReference>
<organism evidence="17 19">
    <name type="scientific">Slackia isoflavoniconvertens</name>
    <dbReference type="NCBI Taxonomy" id="572010"/>
    <lineage>
        <taxon>Bacteria</taxon>
        <taxon>Bacillati</taxon>
        <taxon>Actinomycetota</taxon>
        <taxon>Coriobacteriia</taxon>
        <taxon>Eggerthellales</taxon>
        <taxon>Eggerthellaceae</taxon>
        <taxon>Slackia</taxon>
    </lineage>
</organism>
<dbReference type="InterPro" id="IPR005904">
    <property type="entry name" value="Hxn_phspho_trans"/>
</dbReference>
<dbReference type="GO" id="GO:0046100">
    <property type="term" value="P:hypoxanthine metabolic process"/>
    <property type="evidence" value="ECO:0007669"/>
    <property type="project" value="TreeGrafter"/>
</dbReference>
<comment type="catalytic activity">
    <reaction evidence="13">
        <text>GMP + diphosphate = guanine + 5-phospho-alpha-D-ribose 1-diphosphate</text>
        <dbReference type="Rhea" id="RHEA:25424"/>
        <dbReference type="ChEBI" id="CHEBI:16235"/>
        <dbReference type="ChEBI" id="CHEBI:33019"/>
        <dbReference type="ChEBI" id="CHEBI:58017"/>
        <dbReference type="ChEBI" id="CHEBI:58115"/>
        <dbReference type="EC" id="2.4.2.8"/>
    </reaction>
    <physiologicalReaction direction="right-to-left" evidence="13">
        <dbReference type="Rhea" id="RHEA:25426"/>
    </physiologicalReaction>
</comment>
<protein>
    <recommendedName>
        <fullName evidence="15">Hypoxanthine phosphoribosyltransferase</fullName>
        <ecNumber evidence="15">2.4.2.8</ecNumber>
    </recommendedName>
</protein>
<sequence>MAEMASTAACSSVTFGDADVEEILYSEQAIHERVAQIGQQITEDYRDVAFAETPHGDPAILMVSVLRGAAIYMSDLARQIDLPFEMDYMAVSSYGTGTKSSGVVRILKDLTSNIEGRHVIIAEDIVDSGLTLKYLLRVLESRNPASITIAALLKKQNPEQAEIDCKYVGFECPDAFIVGYGLDYAERYRNLPYIGILKPEVYQGK</sequence>
<evidence type="ECO:0000256" key="10">
    <source>
        <dbReference type="ARBA" id="ARBA00022726"/>
    </source>
</evidence>